<keyword evidence="1" id="KW-0238">DNA-binding</keyword>
<dbReference type="Gene3D" id="1.10.1660.10">
    <property type="match status" value="1"/>
</dbReference>
<evidence type="ECO:0000259" key="2">
    <source>
        <dbReference type="PROSITE" id="PS50937"/>
    </source>
</evidence>
<dbReference type="Pfam" id="PF13411">
    <property type="entry name" value="MerR_1"/>
    <property type="match status" value="1"/>
</dbReference>
<dbReference type="InterPro" id="IPR000551">
    <property type="entry name" value="MerR-type_HTH_dom"/>
</dbReference>
<dbReference type="PANTHER" id="PTHR30204:SF58">
    <property type="entry name" value="HTH-TYPE TRANSCRIPTIONAL REGULATOR YFMP"/>
    <property type="match status" value="1"/>
</dbReference>
<dbReference type="EMBL" id="JAODOR010000005">
    <property type="protein sequence ID" value="MCT9001733.1"/>
    <property type="molecule type" value="Genomic_DNA"/>
</dbReference>
<feature type="domain" description="HTH merR-type" evidence="2">
    <location>
        <begin position="8"/>
        <end position="76"/>
    </location>
</feature>
<dbReference type="RefSeq" id="WP_261606286.1">
    <property type="nucleotide sequence ID" value="NZ_JAODOR010000005.1"/>
</dbReference>
<dbReference type="InterPro" id="IPR009061">
    <property type="entry name" value="DNA-bd_dom_put_sf"/>
</dbReference>
<dbReference type="PROSITE" id="PS50937">
    <property type="entry name" value="HTH_MERR_2"/>
    <property type="match status" value="1"/>
</dbReference>
<reference evidence="3 4" key="1">
    <citation type="journal article" date="2024" name="Int. J. Syst. Evol. Microbiol.">
        <title>Microbacterium memoriense sp. nov., a member of the Actinomycetota from marine beach sediment of the north coast of Portugal.</title>
        <authorList>
            <person name="Santos J.D.N.D."/>
            <person name="Klimek D."/>
            <person name="Calusinska M."/>
            <person name="Lobo-da-Cunha A."/>
            <person name="Catita J."/>
            <person name="Goncalves H."/>
            <person name="Gonzalez I."/>
            <person name="Lage O.M."/>
        </authorList>
    </citation>
    <scope>NUCLEOTIDE SEQUENCE [LARGE SCALE GENOMIC DNA]</scope>
    <source>
        <strain evidence="3 4">PMIC_1C1B</strain>
    </source>
</reference>
<dbReference type="SUPFAM" id="SSF46955">
    <property type="entry name" value="Putative DNA-binding domain"/>
    <property type="match status" value="1"/>
</dbReference>
<protein>
    <submittedName>
        <fullName evidence="3">MerR family transcriptional regulator</fullName>
    </submittedName>
</protein>
<accession>A0ABT2PCJ8</accession>
<evidence type="ECO:0000313" key="3">
    <source>
        <dbReference type="EMBL" id="MCT9001733.1"/>
    </source>
</evidence>
<dbReference type="PANTHER" id="PTHR30204">
    <property type="entry name" value="REDOX-CYCLING DRUG-SENSING TRANSCRIPTIONAL ACTIVATOR SOXR"/>
    <property type="match status" value="1"/>
</dbReference>
<dbReference type="Proteomes" id="UP001300496">
    <property type="component" value="Unassembled WGS sequence"/>
</dbReference>
<dbReference type="InterPro" id="IPR047057">
    <property type="entry name" value="MerR_fam"/>
</dbReference>
<organism evidence="3 4">
    <name type="scientific">Microbacterium memoriense</name>
    <dbReference type="NCBI Taxonomy" id="2978350"/>
    <lineage>
        <taxon>Bacteria</taxon>
        <taxon>Bacillati</taxon>
        <taxon>Actinomycetota</taxon>
        <taxon>Actinomycetes</taxon>
        <taxon>Micrococcales</taxon>
        <taxon>Microbacteriaceae</taxon>
        <taxon>Microbacterium</taxon>
    </lineage>
</organism>
<keyword evidence="4" id="KW-1185">Reference proteome</keyword>
<evidence type="ECO:0000313" key="4">
    <source>
        <dbReference type="Proteomes" id="UP001300496"/>
    </source>
</evidence>
<gene>
    <name evidence="3" type="ORF">N4R40_05085</name>
</gene>
<comment type="caution">
    <text evidence="3">The sequence shown here is derived from an EMBL/GenBank/DDBJ whole genome shotgun (WGS) entry which is preliminary data.</text>
</comment>
<dbReference type="SMART" id="SM00422">
    <property type="entry name" value="HTH_MERR"/>
    <property type="match status" value="1"/>
</dbReference>
<proteinExistence type="predicted"/>
<sequence>MTDDARGVYAIAVAAELSGVGEQTLRLYERKGLLTPARTAGGTRRYSVDDIAVLRRVVALLAEGLNLAGARRVIELETTNEHLRGQIADLTAQEMR</sequence>
<evidence type="ECO:0000256" key="1">
    <source>
        <dbReference type="ARBA" id="ARBA00023125"/>
    </source>
</evidence>
<name>A0ABT2PCJ8_9MICO</name>
<dbReference type="PRINTS" id="PR00040">
    <property type="entry name" value="HTHMERR"/>
</dbReference>